<accession>A0A6G1K613</accession>
<sequence>MVRPPSPKAEFVIQGSAAELLAQIENRKAEHSRRNAALAASSNNTTTDSQEHLQHEQLVENTTTSDNNEDEDIQGATAKQDPASKQDDAASPAAAASSSSSSQTATPIRTSTIPADATSRTSLWGLSSMFKGLFTPKAPAPNLAPATAPPASFQPAQAQDLTSTFAPAPTTPTASKEARDSRRRTMKARSKTTATAKNKINRAYTASDSISAPAAEISDNDSTTNIHVTPTKKPAGNRRIMINLVVRSVAPEDRLKATNWAKDAATKLAADPSTLSEKRQRMEAGVMLQDLKSLPPRIPWKSQGSFSTDHLDELDEEDIVPAWMVMHEYLDAMGMLDTPPAKKHKSDYGSTTDRDITCLNDVDMAELNQSTTRAPFDTHGNTASLTDLHPRRACTPSPIFDEPRKRKHDSNVFAEQQSAPSTAAETEEEKKKLDEEWLRQQRLNIAEEKVLFKGPGLEAYRQRLVAEEEEKEKKKKQADAEAEAETDAETKKAAEGVPLWTQQPPPAPTPAHASLPVPLSSAVEPAERVDPVERQRAKLLKHTPARPSRLREATVPSPVLTTPAKVAGEVKIWDIPDPVSLDLDPELETVALAQFHSSEYQAATLGSWGGGAVELVWEEEEDEVL</sequence>
<reference evidence="2" key="1">
    <citation type="journal article" date="2020" name="Stud. Mycol.">
        <title>101 Dothideomycetes genomes: a test case for predicting lifestyles and emergence of pathogens.</title>
        <authorList>
            <person name="Haridas S."/>
            <person name="Albert R."/>
            <person name="Binder M."/>
            <person name="Bloem J."/>
            <person name="Labutti K."/>
            <person name="Salamov A."/>
            <person name="Andreopoulos B."/>
            <person name="Baker S."/>
            <person name="Barry K."/>
            <person name="Bills G."/>
            <person name="Bluhm B."/>
            <person name="Cannon C."/>
            <person name="Castanera R."/>
            <person name="Culley D."/>
            <person name="Daum C."/>
            <person name="Ezra D."/>
            <person name="Gonzalez J."/>
            <person name="Henrissat B."/>
            <person name="Kuo A."/>
            <person name="Liang C."/>
            <person name="Lipzen A."/>
            <person name="Lutzoni F."/>
            <person name="Magnuson J."/>
            <person name="Mondo S."/>
            <person name="Nolan M."/>
            <person name="Ohm R."/>
            <person name="Pangilinan J."/>
            <person name="Park H.-J."/>
            <person name="Ramirez L."/>
            <person name="Alfaro M."/>
            <person name="Sun H."/>
            <person name="Tritt A."/>
            <person name="Yoshinaga Y."/>
            <person name="Zwiers L.-H."/>
            <person name="Turgeon B."/>
            <person name="Goodwin S."/>
            <person name="Spatafora J."/>
            <person name="Crous P."/>
            <person name="Grigoriev I."/>
        </authorList>
    </citation>
    <scope>NUCLEOTIDE SEQUENCE</scope>
    <source>
        <strain evidence="2">CBS 279.74</strain>
    </source>
</reference>
<evidence type="ECO:0000313" key="3">
    <source>
        <dbReference type="Proteomes" id="UP000799428"/>
    </source>
</evidence>
<organism evidence="2 3">
    <name type="scientific">Pleomassaria siparia CBS 279.74</name>
    <dbReference type="NCBI Taxonomy" id="1314801"/>
    <lineage>
        <taxon>Eukaryota</taxon>
        <taxon>Fungi</taxon>
        <taxon>Dikarya</taxon>
        <taxon>Ascomycota</taxon>
        <taxon>Pezizomycotina</taxon>
        <taxon>Dothideomycetes</taxon>
        <taxon>Pleosporomycetidae</taxon>
        <taxon>Pleosporales</taxon>
        <taxon>Pleomassariaceae</taxon>
        <taxon>Pleomassaria</taxon>
    </lineage>
</organism>
<gene>
    <name evidence="2" type="ORF">K504DRAFT_458386</name>
</gene>
<evidence type="ECO:0000313" key="2">
    <source>
        <dbReference type="EMBL" id="KAF2707902.1"/>
    </source>
</evidence>
<feature type="compositionally biased region" description="Low complexity" evidence="1">
    <location>
        <begin position="35"/>
        <end position="47"/>
    </location>
</feature>
<dbReference type="AlphaFoldDB" id="A0A6G1K613"/>
<feature type="region of interest" description="Disordered" evidence="1">
    <location>
        <begin position="468"/>
        <end position="516"/>
    </location>
</feature>
<feature type="region of interest" description="Disordered" evidence="1">
    <location>
        <begin position="163"/>
        <end position="195"/>
    </location>
</feature>
<feature type="region of interest" description="Disordered" evidence="1">
    <location>
        <begin position="28"/>
        <end position="114"/>
    </location>
</feature>
<proteinExistence type="predicted"/>
<feature type="compositionally biased region" description="Polar residues" evidence="1">
    <location>
        <begin position="413"/>
        <end position="424"/>
    </location>
</feature>
<protein>
    <submittedName>
        <fullName evidence="2">Uncharacterized protein</fullName>
    </submittedName>
</protein>
<feature type="region of interest" description="Disordered" evidence="1">
    <location>
        <begin position="370"/>
        <end position="432"/>
    </location>
</feature>
<feature type="compositionally biased region" description="Basic residues" evidence="1">
    <location>
        <begin position="181"/>
        <end position="190"/>
    </location>
</feature>
<feature type="compositionally biased region" description="Polar residues" evidence="1">
    <location>
        <begin position="370"/>
        <end position="385"/>
    </location>
</feature>
<dbReference type="OrthoDB" id="3786084at2759"/>
<dbReference type="Proteomes" id="UP000799428">
    <property type="component" value="Unassembled WGS sequence"/>
</dbReference>
<keyword evidence="3" id="KW-1185">Reference proteome</keyword>
<name>A0A6G1K613_9PLEO</name>
<feature type="compositionally biased region" description="Low complexity" evidence="1">
    <location>
        <begin position="89"/>
        <end position="107"/>
    </location>
</feature>
<dbReference type="EMBL" id="MU005773">
    <property type="protein sequence ID" value="KAF2707902.1"/>
    <property type="molecule type" value="Genomic_DNA"/>
</dbReference>
<evidence type="ECO:0000256" key="1">
    <source>
        <dbReference type="SAM" id="MobiDB-lite"/>
    </source>
</evidence>
<feature type="compositionally biased region" description="Basic and acidic residues" evidence="1">
    <location>
        <begin position="49"/>
        <end position="58"/>
    </location>
</feature>